<protein>
    <submittedName>
        <fullName evidence="1">Uncharacterized protein</fullName>
    </submittedName>
</protein>
<organism evidence="1 2">
    <name type="scientific">Smallanthus sonchifolius</name>
    <dbReference type="NCBI Taxonomy" id="185202"/>
    <lineage>
        <taxon>Eukaryota</taxon>
        <taxon>Viridiplantae</taxon>
        <taxon>Streptophyta</taxon>
        <taxon>Embryophyta</taxon>
        <taxon>Tracheophyta</taxon>
        <taxon>Spermatophyta</taxon>
        <taxon>Magnoliopsida</taxon>
        <taxon>eudicotyledons</taxon>
        <taxon>Gunneridae</taxon>
        <taxon>Pentapetalae</taxon>
        <taxon>asterids</taxon>
        <taxon>campanulids</taxon>
        <taxon>Asterales</taxon>
        <taxon>Asteraceae</taxon>
        <taxon>Asteroideae</taxon>
        <taxon>Heliantheae alliance</taxon>
        <taxon>Millerieae</taxon>
        <taxon>Smallanthus</taxon>
    </lineage>
</organism>
<keyword evidence="2" id="KW-1185">Reference proteome</keyword>
<evidence type="ECO:0000313" key="2">
    <source>
        <dbReference type="Proteomes" id="UP001056120"/>
    </source>
</evidence>
<reference evidence="2" key="1">
    <citation type="journal article" date="2022" name="Mol. Ecol. Resour.">
        <title>The genomes of chicory, endive, great burdock and yacon provide insights into Asteraceae palaeo-polyploidization history and plant inulin production.</title>
        <authorList>
            <person name="Fan W."/>
            <person name="Wang S."/>
            <person name="Wang H."/>
            <person name="Wang A."/>
            <person name="Jiang F."/>
            <person name="Liu H."/>
            <person name="Zhao H."/>
            <person name="Xu D."/>
            <person name="Zhang Y."/>
        </authorList>
    </citation>
    <scope>NUCLEOTIDE SEQUENCE [LARGE SCALE GENOMIC DNA]</scope>
    <source>
        <strain evidence="2">cv. Yunnan</strain>
    </source>
</reference>
<evidence type="ECO:0000313" key="1">
    <source>
        <dbReference type="EMBL" id="KAI3802461.1"/>
    </source>
</evidence>
<gene>
    <name evidence="1" type="ORF">L1987_30593</name>
</gene>
<sequence>MHIVREVKQVMDKNKELYNLHEVLDPIMGLSSQLKGLERFVDLSLKCVKEMGNQRPSMSEVVKELESIMTLVGLNPGSEPSSSTSASYEGCSPSPLAVTTGDQDLSMPSNDNSSGISTFNGLPSHPSSINQHTTSHISRNENLSASTSP</sequence>
<reference evidence="1 2" key="2">
    <citation type="journal article" date="2022" name="Mol. Ecol. Resour.">
        <title>The genomes of chicory, endive, great burdock and yacon provide insights into Asteraceae paleo-polyploidization history and plant inulin production.</title>
        <authorList>
            <person name="Fan W."/>
            <person name="Wang S."/>
            <person name="Wang H."/>
            <person name="Wang A."/>
            <person name="Jiang F."/>
            <person name="Liu H."/>
            <person name="Zhao H."/>
            <person name="Xu D."/>
            <person name="Zhang Y."/>
        </authorList>
    </citation>
    <scope>NUCLEOTIDE SEQUENCE [LARGE SCALE GENOMIC DNA]</scope>
    <source>
        <strain evidence="2">cv. Yunnan</strain>
        <tissue evidence="1">Leaves</tissue>
    </source>
</reference>
<dbReference type="Proteomes" id="UP001056120">
    <property type="component" value="Linkage Group LG10"/>
</dbReference>
<name>A0ACB9I3Y0_9ASTR</name>
<dbReference type="EMBL" id="CM042027">
    <property type="protein sequence ID" value="KAI3802461.1"/>
    <property type="molecule type" value="Genomic_DNA"/>
</dbReference>
<comment type="caution">
    <text evidence="1">The sequence shown here is derived from an EMBL/GenBank/DDBJ whole genome shotgun (WGS) entry which is preliminary data.</text>
</comment>
<proteinExistence type="predicted"/>
<accession>A0ACB9I3Y0</accession>